<dbReference type="RefSeq" id="WP_076603379.1">
    <property type="nucleotide sequence ID" value="NZ_FTMD01000012.1"/>
</dbReference>
<keyword evidence="3" id="KW-1185">Reference proteome</keyword>
<dbReference type="STRING" id="34027.SAMN05421829_11298"/>
<dbReference type="EMBL" id="FTMD01000012">
    <property type="protein sequence ID" value="SIR28916.1"/>
    <property type="molecule type" value="Genomic_DNA"/>
</dbReference>
<dbReference type="OrthoDB" id="5523918at2"/>
<sequence>MRCGSGPASWLRLLLAAAVLAFAGTAGAGELGPLLERIERAYGTVTQPNSILQRGRTLSHSRGEGTLLRAYRGAERFRIEIRYRSGVETRIIDGSAAWQSSKPMSEAFRGALILQAARVALPWNLLAAREQLRDGGEHRIGDVRLHFVEMPLGDNLRVVAEVDPESGRILRSRGILTHLGGSEMVFGTAYEDFRTTDGRLYAAVEHHYAMGRYIGRSVIESVEYDTPIADSLFRPEIPGLI</sequence>
<dbReference type="Proteomes" id="UP000186819">
    <property type="component" value="Unassembled WGS sequence"/>
</dbReference>
<dbReference type="AlphaFoldDB" id="A0A1N6ZQF0"/>
<accession>A0A1N6ZQF0</accession>
<name>A0A1N6ZQF0_9RHOO</name>
<protein>
    <recommendedName>
        <fullName evidence="4">Outer membrane lipoprotein-sorting protein</fullName>
    </recommendedName>
</protein>
<gene>
    <name evidence="2" type="ORF">SAMN05421829_11298</name>
</gene>
<proteinExistence type="predicted"/>
<evidence type="ECO:0000313" key="3">
    <source>
        <dbReference type="Proteomes" id="UP000186819"/>
    </source>
</evidence>
<feature type="chain" id="PRO_5012636540" description="Outer membrane lipoprotein-sorting protein" evidence="1">
    <location>
        <begin position="29"/>
        <end position="241"/>
    </location>
</feature>
<feature type="signal peptide" evidence="1">
    <location>
        <begin position="1"/>
        <end position="28"/>
    </location>
</feature>
<reference evidence="3" key="1">
    <citation type="submission" date="2017-01" db="EMBL/GenBank/DDBJ databases">
        <authorList>
            <person name="Varghese N."/>
            <person name="Submissions S."/>
        </authorList>
    </citation>
    <scope>NUCLEOTIDE SEQUENCE [LARGE SCALE GENOMIC DNA]</scope>
    <source>
        <strain evidence="3">ATCC 51758</strain>
    </source>
</reference>
<evidence type="ECO:0000313" key="2">
    <source>
        <dbReference type="EMBL" id="SIR28916.1"/>
    </source>
</evidence>
<evidence type="ECO:0000256" key="1">
    <source>
        <dbReference type="SAM" id="SignalP"/>
    </source>
</evidence>
<keyword evidence="1" id="KW-0732">Signal</keyword>
<organism evidence="2 3">
    <name type="scientific">Aromatoleum tolulyticum</name>
    <dbReference type="NCBI Taxonomy" id="34027"/>
    <lineage>
        <taxon>Bacteria</taxon>
        <taxon>Pseudomonadati</taxon>
        <taxon>Pseudomonadota</taxon>
        <taxon>Betaproteobacteria</taxon>
        <taxon>Rhodocyclales</taxon>
        <taxon>Rhodocyclaceae</taxon>
        <taxon>Aromatoleum</taxon>
    </lineage>
</organism>
<evidence type="ECO:0008006" key="4">
    <source>
        <dbReference type="Google" id="ProtNLM"/>
    </source>
</evidence>